<feature type="transmembrane region" description="Helical" evidence="1">
    <location>
        <begin position="221"/>
        <end position="239"/>
    </location>
</feature>
<keyword evidence="3" id="KW-0378">Hydrolase</keyword>
<keyword evidence="1" id="KW-1133">Transmembrane helix</keyword>
<accession>K4LGD9</accession>
<dbReference type="GO" id="GO:0080120">
    <property type="term" value="P:CAAX-box protein maturation"/>
    <property type="evidence" value="ECO:0007669"/>
    <property type="project" value="UniProtKB-ARBA"/>
</dbReference>
<name>K4LGD9_THEPS</name>
<dbReference type="Pfam" id="PF02517">
    <property type="entry name" value="Rce1-like"/>
    <property type="match status" value="1"/>
</dbReference>
<dbReference type="PANTHER" id="PTHR35797">
    <property type="entry name" value="PROTEASE-RELATED"/>
    <property type="match status" value="1"/>
</dbReference>
<reference evidence="3 4" key="1">
    <citation type="journal article" date="2012" name="BMC Genomics">
        <title>Genome-guided analysis of physiological and morphological traits of the fermentative acetate oxidizer Thermacetogenium phaeum.</title>
        <authorList>
            <person name="Oehler D."/>
            <person name="Poehlein A."/>
            <person name="Leimbach A."/>
            <person name="Muller N."/>
            <person name="Daniel R."/>
            <person name="Gottschalk G."/>
            <person name="Schink B."/>
        </authorList>
    </citation>
    <scope>NUCLEOTIDE SEQUENCE [LARGE SCALE GENOMIC DNA]</scope>
    <source>
        <strain evidence="4">ATCC BAA-254 / DSM 26808 / PB</strain>
    </source>
</reference>
<keyword evidence="3" id="KW-0645">Protease</keyword>
<evidence type="ECO:0000256" key="1">
    <source>
        <dbReference type="SAM" id="Phobius"/>
    </source>
</evidence>
<dbReference type="Proteomes" id="UP000000467">
    <property type="component" value="Chromosome"/>
</dbReference>
<feature type="transmembrane region" description="Helical" evidence="1">
    <location>
        <begin position="192"/>
        <end position="209"/>
    </location>
</feature>
<dbReference type="InterPro" id="IPR042150">
    <property type="entry name" value="MmRce1-like"/>
</dbReference>
<sequence>MRIPLLKNKGVKILKRALTFTVLTLALSYAFAAFLYFGVHLRWNTLLAQFAGMAYMFIPTLVVVGLQRFAYREPVVSTMGICWRPNKWWVAAWLFPPALAFAALGVSLLLPGVTYDPSLSGMFQRYQHVFPPETVAEMQRQMEAMPLHPLWIALVQGLIAGATINAVFAFGEELGWRGFLLRETAGLGFWRANLLIGFIWGVWHAPLILQGHNYPQHPVAGVFMMIIWCLLLSPLFGFLRLAGKSVLAAALVHGALNGTAALAIMVIAGGSDLTVGVTGLAGFVALAAANVGLWAYERFRERGFLDRLLEQAARPC</sequence>
<dbReference type="EMBL" id="CP003732">
    <property type="protein sequence ID" value="AFV12086.1"/>
    <property type="molecule type" value="Genomic_DNA"/>
</dbReference>
<feature type="transmembrane region" description="Helical" evidence="1">
    <location>
        <begin position="150"/>
        <end position="171"/>
    </location>
</feature>
<dbReference type="KEGG" id="tpz:Tph_c18890"/>
<feature type="transmembrane region" description="Helical" evidence="1">
    <location>
        <begin position="88"/>
        <end position="110"/>
    </location>
</feature>
<dbReference type="EC" id="3.4.-.-" evidence="3"/>
<dbReference type="HOGENOM" id="CLU_064706_0_1_9"/>
<dbReference type="PANTHER" id="PTHR35797:SF1">
    <property type="entry name" value="PROTEASE"/>
    <property type="match status" value="1"/>
</dbReference>
<evidence type="ECO:0000313" key="4">
    <source>
        <dbReference type="Proteomes" id="UP000000467"/>
    </source>
</evidence>
<evidence type="ECO:0000259" key="2">
    <source>
        <dbReference type="Pfam" id="PF02517"/>
    </source>
</evidence>
<feature type="transmembrane region" description="Helical" evidence="1">
    <location>
        <begin position="246"/>
        <end position="267"/>
    </location>
</feature>
<organism evidence="3 4">
    <name type="scientific">Thermacetogenium phaeum (strain ATCC BAA-254 / DSM 26808 / PB)</name>
    <dbReference type="NCBI Taxonomy" id="1089553"/>
    <lineage>
        <taxon>Bacteria</taxon>
        <taxon>Bacillati</taxon>
        <taxon>Bacillota</taxon>
        <taxon>Clostridia</taxon>
        <taxon>Thermoanaerobacterales</taxon>
        <taxon>Thermoanaerobacteraceae</taxon>
        <taxon>Thermacetogenium</taxon>
    </lineage>
</organism>
<dbReference type="GO" id="GO:0004175">
    <property type="term" value="F:endopeptidase activity"/>
    <property type="evidence" value="ECO:0007669"/>
    <property type="project" value="UniProtKB-ARBA"/>
</dbReference>
<dbReference type="AlphaFoldDB" id="K4LGD9"/>
<proteinExistence type="predicted"/>
<feature type="transmembrane region" description="Helical" evidence="1">
    <location>
        <begin position="48"/>
        <end position="67"/>
    </location>
</feature>
<dbReference type="eggNOG" id="COG1266">
    <property type="taxonomic scope" value="Bacteria"/>
</dbReference>
<feature type="domain" description="CAAX prenyl protease 2/Lysostaphin resistance protein A-like" evidence="2">
    <location>
        <begin position="161"/>
        <end position="258"/>
    </location>
</feature>
<dbReference type="GO" id="GO:0006508">
    <property type="term" value="P:proteolysis"/>
    <property type="evidence" value="ECO:0007669"/>
    <property type="project" value="UniProtKB-KW"/>
</dbReference>
<dbReference type="STRING" id="1089553.Tph_c18890"/>
<protein>
    <submittedName>
        <fullName evidence="3">CAAX amino terminal-like protease</fullName>
        <ecNumber evidence="3">3.4.-.-</ecNumber>
    </submittedName>
</protein>
<gene>
    <name evidence="3" type="ordered locus">Tph_c18890</name>
</gene>
<keyword evidence="1" id="KW-0472">Membrane</keyword>
<evidence type="ECO:0000313" key="3">
    <source>
        <dbReference type="EMBL" id="AFV12086.1"/>
    </source>
</evidence>
<feature type="transmembrane region" description="Helical" evidence="1">
    <location>
        <begin position="273"/>
        <end position="296"/>
    </location>
</feature>
<dbReference type="InterPro" id="IPR003675">
    <property type="entry name" value="Rce1/LyrA-like_dom"/>
</dbReference>
<keyword evidence="1" id="KW-0812">Transmembrane</keyword>
<keyword evidence="4" id="KW-1185">Reference proteome</keyword>